<dbReference type="AlphaFoldDB" id="A0AAD4WE89"/>
<proteinExistence type="predicted"/>
<organism evidence="1 2">
    <name type="scientific">Prunus dulcis</name>
    <name type="common">Almond</name>
    <name type="synonym">Amygdalus dulcis</name>
    <dbReference type="NCBI Taxonomy" id="3755"/>
    <lineage>
        <taxon>Eukaryota</taxon>
        <taxon>Viridiplantae</taxon>
        <taxon>Streptophyta</taxon>
        <taxon>Embryophyta</taxon>
        <taxon>Tracheophyta</taxon>
        <taxon>Spermatophyta</taxon>
        <taxon>Magnoliopsida</taxon>
        <taxon>eudicotyledons</taxon>
        <taxon>Gunneridae</taxon>
        <taxon>Pentapetalae</taxon>
        <taxon>rosids</taxon>
        <taxon>fabids</taxon>
        <taxon>Rosales</taxon>
        <taxon>Rosaceae</taxon>
        <taxon>Amygdaloideae</taxon>
        <taxon>Amygdaleae</taxon>
        <taxon>Prunus</taxon>
    </lineage>
</organism>
<dbReference type="EMBL" id="JAJFAZ020000003">
    <property type="protein sequence ID" value="KAI5341413.1"/>
    <property type="molecule type" value="Genomic_DNA"/>
</dbReference>
<keyword evidence="2" id="KW-1185">Reference proteome</keyword>
<accession>A0AAD4WE89</accession>
<evidence type="ECO:0000313" key="1">
    <source>
        <dbReference type="EMBL" id="KAI5341413.1"/>
    </source>
</evidence>
<comment type="caution">
    <text evidence="1">The sequence shown here is derived from an EMBL/GenBank/DDBJ whole genome shotgun (WGS) entry which is preliminary data.</text>
</comment>
<reference evidence="1 2" key="1">
    <citation type="journal article" date="2022" name="G3 (Bethesda)">
        <title>Whole-genome sequence and methylome profiling of the almond [Prunus dulcis (Mill.) D.A. Webb] cultivar 'Nonpareil'.</title>
        <authorList>
            <person name="D'Amico-Willman K.M."/>
            <person name="Ouma W.Z."/>
            <person name="Meulia T."/>
            <person name="Sideli G.M."/>
            <person name="Gradziel T.M."/>
            <person name="Fresnedo-Ramirez J."/>
        </authorList>
    </citation>
    <scope>NUCLEOTIDE SEQUENCE [LARGE SCALE GENOMIC DNA]</scope>
    <source>
        <strain evidence="1">Clone GOH B32 T37-40</strain>
    </source>
</reference>
<dbReference type="Proteomes" id="UP001054821">
    <property type="component" value="Chromosome 3"/>
</dbReference>
<sequence length="102" mass="11355">MNLPARFSKTMPSEAAKKASTWVMKCFSPGVRVSQWRRSWQRSTSSAVQKEASAFLYISQISGYWIGNIQKRSGFGASNGSSGKAGIFMTRKISEIQIIEEI</sequence>
<evidence type="ECO:0000313" key="2">
    <source>
        <dbReference type="Proteomes" id="UP001054821"/>
    </source>
</evidence>
<protein>
    <submittedName>
        <fullName evidence="1">Uncharacterized protein</fullName>
    </submittedName>
</protein>
<name>A0AAD4WE89_PRUDU</name>
<gene>
    <name evidence="1" type="ORF">L3X38_020687</name>
</gene>